<accession>A0ACB8TGP0</accession>
<gene>
    <name evidence="1" type="ORF">BV25DRAFT_1818913</name>
</gene>
<evidence type="ECO:0000313" key="1">
    <source>
        <dbReference type="EMBL" id="KAI0067550.1"/>
    </source>
</evidence>
<sequence length="168" mass="17995">MASSTPMWAANFPQPISTPPKISHEELEELMRTKTAGVDFVVVDVRRTDIEALIKGAINVPAQTFYQTLPTLLPILSRIPKVIFHCQSSLGRGPRCAGWYADALAPDAISQSLILEGGMKVWLEHWADDASMTISVPSVGATADYPPMALPVSVSEALKHNSGGGAPT</sequence>
<dbReference type="EMBL" id="MU277189">
    <property type="protein sequence ID" value="KAI0067550.1"/>
    <property type="molecule type" value="Genomic_DNA"/>
</dbReference>
<dbReference type="Proteomes" id="UP000814140">
    <property type="component" value="Unassembled WGS sequence"/>
</dbReference>
<keyword evidence="2" id="KW-1185">Reference proteome</keyword>
<evidence type="ECO:0000313" key="2">
    <source>
        <dbReference type="Proteomes" id="UP000814140"/>
    </source>
</evidence>
<reference evidence="1" key="1">
    <citation type="submission" date="2021-03" db="EMBL/GenBank/DDBJ databases">
        <authorList>
            <consortium name="DOE Joint Genome Institute"/>
            <person name="Ahrendt S."/>
            <person name="Looney B.P."/>
            <person name="Miyauchi S."/>
            <person name="Morin E."/>
            <person name="Drula E."/>
            <person name="Courty P.E."/>
            <person name="Chicoki N."/>
            <person name="Fauchery L."/>
            <person name="Kohler A."/>
            <person name="Kuo A."/>
            <person name="Labutti K."/>
            <person name="Pangilinan J."/>
            <person name="Lipzen A."/>
            <person name="Riley R."/>
            <person name="Andreopoulos W."/>
            <person name="He G."/>
            <person name="Johnson J."/>
            <person name="Barry K.W."/>
            <person name="Grigoriev I.V."/>
            <person name="Nagy L."/>
            <person name="Hibbett D."/>
            <person name="Henrissat B."/>
            <person name="Matheny P.B."/>
            <person name="Labbe J."/>
            <person name="Martin F."/>
        </authorList>
    </citation>
    <scope>NUCLEOTIDE SEQUENCE</scope>
    <source>
        <strain evidence="1">HHB10654</strain>
    </source>
</reference>
<comment type="caution">
    <text evidence="1">The sequence shown here is derived from an EMBL/GenBank/DDBJ whole genome shotgun (WGS) entry which is preliminary data.</text>
</comment>
<proteinExistence type="predicted"/>
<reference evidence="1" key="2">
    <citation type="journal article" date="2022" name="New Phytol.">
        <title>Evolutionary transition to the ectomycorrhizal habit in the genomes of a hyperdiverse lineage of mushroom-forming fungi.</title>
        <authorList>
            <person name="Looney B."/>
            <person name="Miyauchi S."/>
            <person name="Morin E."/>
            <person name="Drula E."/>
            <person name="Courty P.E."/>
            <person name="Kohler A."/>
            <person name="Kuo A."/>
            <person name="LaButti K."/>
            <person name="Pangilinan J."/>
            <person name="Lipzen A."/>
            <person name="Riley R."/>
            <person name="Andreopoulos W."/>
            <person name="He G."/>
            <person name="Johnson J."/>
            <person name="Nolan M."/>
            <person name="Tritt A."/>
            <person name="Barry K.W."/>
            <person name="Grigoriev I.V."/>
            <person name="Nagy L.G."/>
            <person name="Hibbett D."/>
            <person name="Henrissat B."/>
            <person name="Matheny P.B."/>
            <person name="Labbe J."/>
            <person name="Martin F.M."/>
        </authorList>
    </citation>
    <scope>NUCLEOTIDE SEQUENCE</scope>
    <source>
        <strain evidence="1">HHB10654</strain>
    </source>
</reference>
<name>A0ACB8TGP0_9AGAM</name>
<protein>
    <submittedName>
        <fullName evidence="1">Uncharacterized protein</fullName>
    </submittedName>
</protein>
<organism evidence="1 2">
    <name type="scientific">Artomyces pyxidatus</name>
    <dbReference type="NCBI Taxonomy" id="48021"/>
    <lineage>
        <taxon>Eukaryota</taxon>
        <taxon>Fungi</taxon>
        <taxon>Dikarya</taxon>
        <taxon>Basidiomycota</taxon>
        <taxon>Agaricomycotina</taxon>
        <taxon>Agaricomycetes</taxon>
        <taxon>Russulales</taxon>
        <taxon>Auriscalpiaceae</taxon>
        <taxon>Artomyces</taxon>
    </lineage>
</organism>